<protein>
    <submittedName>
        <fullName evidence="9">Putative TonB-dependent receptor</fullName>
    </submittedName>
</protein>
<reference evidence="9" key="1">
    <citation type="submission" date="2018-04" db="EMBL/GenBank/DDBJ databases">
        <authorList>
            <person name="Go L.Y."/>
            <person name="Mitchell J.A."/>
        </authorList>
    </citation>
    <scope>NUCLEOTIDE SEQUENCE</scope>
    <source>
        <strain evidence="9">ARTV</strain>
    </source>
</reference>
<evidence type="ECO:0000256" key="6">
    <source>
        <dbReference type="ARBA" id="ARBA00023136"/>
    </source>
</evidence>
<dbReference type="InterPro" id="IPR000531">
    <property type="entry name" value="Beta-barrel_TonB"/>
</dbReference>
<dbReference type="InterPro" id="IPR039426">
    <property type="entry name" value="TonB-dep_rcpt-like"/>
</dbReference>
<keyword evidence="9" id="KW-0675">Receptor</keyword>
<sequence length="520" mass="60932">MEFLTFSAGDNYVTYCSIDDLVNKKRDQKAKGYKNSGHHAGYKVQYFRSDSQQDHDSDSKYDHDTQVYSSNLRKQINKQSYELEVYDREIIQLNNSLNDNKNPLNEQQKIAITNNIDRLKKQRSWLDIAMKEQNEQYSQIYRIEMHNDRRMRRPDNPSGTDYRFKSTPLLYNPNDGKLHKRDNPFFNGKINFDKEVNDFKTGKTVKRHYPFNVYHGDQIFIEPPADMLWQKEKKRKDHGIAPILSAAVSITDGLSVYLRYTESVRMPSLFENSVGFSGMRKIIPGEKINTERAKTQELGIHYNLANLLKTEKHANIRLTYFDTTIENVFDRDAHYNFTQMDRQLLSGIEVQGRYDNGFIFSDISYVYNIKNKVCDLNSTHRLDPYNQHNIPECIDDGFPGGFLRTAIQPNYSFNMNLGARLWDKKIKIGSRFTYHSKAENRDEKHLMRIKSSSYLGINNNLVRWDPIFTIDAYVDYKINDNMSIELTGTNLTDEYYLDPLTRSMMPAPGRTFKLSFNSIF</sequence>
<dbReference type="SUPFAM" id="SSF56935">
    <property type="entry name" value="Porins"/>
    <property type="match status" value="1"/>
</dbReference>
<evidence type="ECO:0000256" key="4">
    <source>
        <dbReference type="ARBA" id="ARBA00022692"/>
    </source>
</evidence>
<evidence type="ECO:0000256" key="2">
    <source>
        <dbReference type="ARBA" id="ARBA00022448"/>
    </source>
</evidence>
<comment type="subcellular location">
    <subcellularLocation>
        <location evidence="1">Cell outer membrane</location>
        <topology evidence="1">Multi-pass membrane protein</topology>
    </subcellularLocation>
</comment>
<dbReference type="GO" id="GO:0009279">
    <property type="term" value="C:cell outer membrane"/>
    <property type="evidence" value="ECO:0007669"/>
    <property type="project" value="UniProtKB-SubCell"/>
</dbReference>
<keyword evidence="2" id="KW-0813">Transport</keyword>
<evidence type="ECO:0000256" key="7">
    <source>
        <dbReference type="ARBA" id="ARBA00023237"/>
    </source>
</evidence>
<evidence type="ECO:0000256" key="5">
    <source>
        <dbReference type="ARBA" id="ARBA00023077"/>
    </source>
</evidence>
<keyword evidence="4" id="KW-0812">Transmembrane</keyword>
<name>A0A3B0MDL4_9GAMM</name>
<evidence type="ECO:0000259" key="8">
    <source>
        <dbReference type="Pfam" id="PF00593"/>
    </source>
</evidence>
<feature type="domain" description="TonB-dependent receptor-like beta-barrel" evidence="8">
    <location>
        <begin position="45"/>
        <end position="491"/>
    </location>
</feature>
<dbReference type="PANTHER" id="PTHR30442:SF0">
    <property type="entry name" value="FE(3+) DICITRATE TRANSPORT PROTEIN FECA"/>
    <property type="match status" value="1"/>
</dbReference>
<dbReference type="InterPro" id="IPR036942">
    <property type="entry name" value="Beta-barrel_TonB_sf"/>
</dbReference>
<dbReference type="GO" id="GO:0033214">
    <property type="term" value="P:siderophore-iron import into cell"/>
    <property type="evidence" value="ECO:0007669"/>
    <property type="project" value="TreeGrafter"/>
</dbReference>
<dbReference type="EMBL" id="UFQR01000006">
    <property type="protein sequence ID" value="SSW95737.1"/>
    <property type="molecule type" value="Genomic_DNA"/>
</dbReference>
<accession>A0A3B0MDL4</accession>
<keyword evidence="5" id="KW-0798">TonB box</keyword>
<evidence type="ECO:0000313" key="9">
    <source>
        <dbReference type="EMBL" id="SSW95737.1"/>
    </source>
</evidence>
<keyword evidence="7" id="KW-0998">Cell outer membrane</keyword>
<dbReference type="Pfam" id="PF00593">
    <property type="entry name" value="TonB_dep_Rec_b-barrel"/>
    <property type="match status" value="1"/>
</dbReference>
<gene>
    <name evidence="9" type="ORF">ARTV_1763</name>
</gene>
<dbReference type="Gene3D" id="2.40.170.20">
    <property type="entry name" value="TonB-dependent receptor, beta-barrel domain"/>
    <property type="match status" value="1"/>
</dbReference>
<evidence type="ECO:0000256" key="1">
    <source>
        <dbReference type="ARBA" id="ARBA00004571"/>
    </source>
</evidence>
<dbReference type="AlphaFoldDB" id="A0A3B0MDL4"/>
<keyword evidence="3" id="KW-1134">Transmembrane beta strand</keyword>
<organism evidence="9">
    <name type="scientific">Arsenophonus endosymbiont of Trialeurodes vaporariorum</name>
    <dbReference type="NCBI Taxonomy" id="235567"/>
    <lineage>
        <taxon>Bacteria</taxon>
        <taxon>Pseudomonadati</taxon>
        <taxon>Pseudomonadota</taxon>
        <taxon>Gammaproteobacteria</taxon>
        <taxon>Enterobacterales</taxon>
        <taxon>Morganellaceae</taxon>
        <taxon>Arsenophonus</taxon>
    </lineage>
</organism>
<proteinExistence type="predicted"/>
<keyword evidence="6" id="KW-0472">Membrane</keyword>
<dbReference type="PANTHER" id="PTHR30442">
    <property type="entry name" value="IRON III DICITRATE TRANSPORT PROTEIN FECA"/>
    <property type="match status" value="1"/>
</dbReference>
<evidence type="ECO:0000256" key="3">
    <source>
        <dbReference type="ARBA" id="ARBA00022452"/>
    </source>
</evidence>